<dbReference type="AlphaFoldDB" id="A0A4Y6RGI6"/>
<dbReference type="NCBIfam" id="TIGR02937">
    <property type="entry name" value="sigma70-ECF"/>
    <property type="match status" value="1"/>
</dbReference>
<dbReference type="GO" id="GO:0016987">
    <property type="term" value="F:sigma factor activity"/>
    <property type="evidence" value="ECO:0007669"/>
    <property type="project" value="UniProtKB-KW"/>
</dbReference>
<reference evidence="7 8" key="1">
    <citation type="submission" date="2019-06" db="EMBL/GenBank/DDBJ databases">
        <title>Complete genome sequence of Janthinobacterium sp. SNU WT3 isolated from diseased rainbow trout.</title>
        <authorList>
            <person name="Oh W.T."/>
            <person name="Park S.C."/>
        </authorList>
    </citation>
    <scope>NUCLEOTIDE SEQUENCE [LARGE SCALE GENOMIC DNA]</scope>
    <source>
        <strain evidence="7 8">SNU WT3</strain>
    </source>
</reference>
<dbReference type="KEGG" id="jas:FJQ89_14750"/>
<dbReference type="EMBL" id="CP041185">
    <property type="protein sequence ID" value="QDG71537.1"/>
    <property type="molecule type" value="Genomic_DNA"/>
</dbReference>
<dbReference type="Pfam" id="PF08281">
    <property type="entry name" value="Sigma70_r4_2"/>
    <property type="match status" value="1"/>
</dbReference>
<dbReference type="Proteomes" id="UP000316665">
    <property type="component" value="Chromosome"/>
</dbReference>
<proteinExistence type="inferred from homology"/>
<organism evidence="7 8">
    <name type="scientific">Janthinobacterium tructae</name>
    <dbReference type="NCBI Taxonomy" id="2590869"/>
    <lineage>
        <taxon>Bacteria</taxon>
        <taxon>Pseudomonadati</taxon>
        <taxon>Pseudomonadota</taxon>
        <taxon>Betaproteobacteria</taxon>
        <taxon>Burkholderiales</taxon>
        <taxon>Oxalobacteraceae</taxon>
        <taxon>Janthinobacterium</taxon>
    </lineage>
</organism>
<dbReference type="InterPro" id="IPR007627">
    <property type="entry name" value="RNA_pol_sigma70_r2"/>
</dbReference>
<comment type="similarity">
    <text evidence="1">Belongs to the sigma-70 factor family. ECF subfamily.</text>
</comment>
<feature type="domain" description="RNA polymerase sigma factor 70 region 4 type 2" evidence="6">
    <location>
        <begin position="118"/>
        <end position="170"/>
    </location>
</feature>
<dbReference type="InterPro" id="IPR013324">
    <property type="entry name" value="RNA_pol_sigma_r3/r4-like"/>
</dbReference>
<evidence type="ECO:0000256" key="1">
    <source>
        <dbReference type="ARBA" id="ARBA00010641"/>
    </source>
</evidence>
<keyword evidence="8" id="KW-1185">Reference proteome</keyword>
<keyword evidence="4" id="KW-0804">Transcription</keyword>
<dbReference type="NCBIfam" id="NF007232">
    <property type="entry name" value="PRK09651.1"/>
    <property type="match status" value="1"/>
</dbReference>
<sequence>MSAADFALQQDHSSPTHAAQVLYQQHHGWLHGWLRYKLGNAFDAADLAHDTFVRILAGRDIVAISQPRAYLTTVARGILINWYQRQALERAYLDAIALLPEAQAPSCEEQLLILETLHQVDAMLDALPASVRRAFLLSQLEGLTYDAIAVRLEVSLASVKRYMKQAFLACLQLDDN</sequence>
<dbReference type="Gene3D" id="1.10.1740.10">
    <property type="match status" value="1"/>
</dbReference>
<dbReference type="Pfam" id="PF04542">
    <property type="entry name" value="Sigma70_r2"/>
    <property type="match status" value="1"/>
</dbReference>
<evidence type="ECO:0000256" key="4">
    <source>
        <dbReference type="ARBA" id="ARBA00023163"/>
    </source>
</evidence>
<protein>
    <submittedName>
        <fullName evidence="7">Sigma-70 family RNA polymerase sigma factor</fullName>
    </submittedName>
</protein>
<accession>A0A4Y6RGI6</accession>
<keyword evidence="3" id="KW-0731">Sigma factor</keyword>
<dbReference type="InterPro" id="IPR013325">
    <property type="entry name" value="RNA_pol_sigma_r2"/>
</dbReference>
<dbReference type="RefSeq" id="WP_141170719.1">
    <property type="nucleotide sequence ID" value="NZ_CP041185.1"/>
</dbReference>
<evidence type="ECO:0000259" key="6">
    <source>
        <dbReference type="Pfam" id="PF08281"/>
    </source>
</evidence>
<dbReference type="SUPFAM" id="SSF88946">
    <property type="entry name" value="Sigma2 domain of RNA polymerase sigma factors"/>
    <property type="match status" value="1"/>
</dbReference>
<name>A0A4Y6RGI6_9BURK</name>
<dbReference type="InterPro" id="IPR039425">
    <property type="entry name" value="RNA_pol_sigma-70-like"/>
</dbReference>
<gene>
    <name evidence="7" type="ORF">FJQ89_14750</name>
</gene>
<dbReference type="Gene3D" id="1.10.10.10">
    <property type="entry name" value="Winged helix-like DNA-binding domain superfamily/Winged helix DNA-binding domain"/>
    <property type="match status" value="1"/>
</dbReference>
<dbReference type="NCBIfam" id="NF009180">
    <property type="entry name" value="PRK12528.1"/>
    <property type="match status" value="1"/>
</dbReference>
<dbReference type="PANTHER" id="PTHR43133:SF63">
    <property type="entry name" value="RNA POLYMERASE SIGMA FACTOR FECI-RELATED"/>
    <property type="match status" value="1"/>
</dbReference>
<dbReference type="GO" id="GO:0003677">
    <property type="term" value="F:DNA binding"/>
    <property type="evidence" value="ECO:0007669"/>
    <property type="project" value="InterPro"/>
</dbReference>
<evidence type="ECO:0000256" key="3">
    <source>
        <dbReference type="ARBA" id="ARBA00023082"/>
    </source>
</evidence>
<dbReference type="SUPFAM" id="SSF88659">
    <property type="entry name" value="Sigma3 and sigma4 domains of RNA polymerase sigma factors"/>
    <property type="match status" value="1"/>
</dbReference>
<keyword evidence="2" id="KW-0805">Transcription regulation</keyword>
<dbReference type="InterPro" id="IPR014284">
    <property type="entry name" value="RNA_pol_sigma-70_dom"/>
</dbReference>
<dbReference type="InterPro" id="IPR036388">
    <property type="entry name" value="WH-like_DNA-bd_sf"/>
</dbReference>
<dbReference type="PANTHER" id="PTHR43133">
    <property type="entry name" value="RNA POLYMERASE ECF-TYPE SIGMA FACTO"/>
    <property type="match status" value="1"/>
</dbReference>
<evidence type="ECO:0000256" key="2">
    <source>
        <dbReference type="ARBA" id="ARBA00023015"/>
    </source>
</evidence>
<dbReference type="InterPro" id="IPR013249">
    <property type="entry name" value="RNA_pol_sigma70_r4_t2"/>
</dbReference>
<dbReference type="GO" id="GO:0006352">
    <property type="term" value="P:DNA-templated transcription initiation"/>
    <property type="evidence" value="ECO:0007669"/>
    <property type="project" value="InterPro"/>
</dbReference>
<evidence type="ECO:0000313" key="7">
    <source>
        <dbReference type="EMBL" id="QDG71537.1"/>
    </source>
</evidence>
<dbReference type="OrthoDB" id="9180690at2"/>
<dbReference type="FunFam" id="1.10.1740.10:FF:000009">
    <property type="entry name" value="RNA polymerase sigma factor"/>
    <property type="match status" value="1"/>
</dbReference>
<evidence type="ECO:0000259" key="5">
    <source>
        <dbReference type="Pfam" id="PF04542"/>
    </source>
</evidence>
<evidence type="ECO:0000313" key="8">
    <source>
        <dbReference type="Proteomes" id="UP000316665"/>
    </source>
</evidence>
<feature type="domain" description="RNA polymerase sigma-70 region 2" evidence="5">
    <location>
        <begin position="22"/>
        <end position="87"/>
    </location>
</feature>